<dbReference type="GO" id="GO:0006520">
    <property type="term" value="P:amino acid metabolic process"/>
    <property type="evidence" value="ECO:0007669"/>
    <property type="project" value="UniProtKB-ARBA"/>
</dbReference>
<keyword evidence="4" id="KW-1185">Reference proteome</keyword>
<dbReference type="Proteomes" id="UP000748756">
    <property type="component" value="Unassembled WGS sequence"/>
</dbReference>
<feature type="region of interest" description="Disordered" evidence="1">
    <location>
        <begin position="212"/>
        <end position="238"/>
    </location>
</feature>
<evidence type="ECO:0000313" key="3">
    <source>
        <dbReference type="EMBL" id="KAF9147188.1"/>
    </source>
</evidence>
<dbReference type="InterPro" id="IPR051719">
    <property type="entry name" value="CASTOR_mTORC1"/>
</dbReference>
<proteinExistence type="predicted"/>
<feature type="compositionally biased region" description="Polar residues" evidence="1">
    <location>
        <begin position="229"/>
        <end position="238"/>
    </location>
</feature>
<gene>
    <name evidence="3" type="primary">GATSL3_2</name>
    <name evidence="3" type="ORF">BG015_011214</name>
</gene>
<dbReference type="InterPro" id="IPR045865">
    <property type="entry name" value="ACT-like_dom_sf"/>
</dbReference>
<dbReference type="GO" id="GO:0046394">
    <property type="term" value="P:carboxylic acid biosynthetic process"/>
    <property type="evidence" value="ECO:0007669"/>
    <property type="project" value="UniProtKB-ARBA"/>
</dbReference>
<protein>
    <submittedName>
        <fullName evidence="3">GATS protein-like 3</fullName>
    </submittedName>
</protein>
<evidence type="ECO:0000259" key="2">
    <source>
        <dbReference type="Pfam" id="PF13840"/>
    </source>
</evidence>
<comment type="caution">
    <text evidence="3">The sequence shown here is derived from an EMBL/GenBank/DDBJ whole genome shotgun (WGS) entry which is preliminary data.</text>
</comment>
<feature type="domain" description="CASTOR ACT" evidence="2">
    <location>
        <begin position="527"/>
        <end position="588"/>
    </location>
</feature>
<name>A0A9P5RWG4_9FUNG</name>
<dbReference type="OrthoDB" id="58529at2759"/>
<feature type="region of interest" description="Disordered" evidence="1">
    <location>
        <begin position="269"/>
        <end position="335"/>
    </location>
</feature>
<dbReference type="PANTHER" id="PTHR31131">
    <property type="entry name" value="CHROMOSOME 1, WHOLE GENOME SHOTGUN SEQUENCE"/>
    <property type="match status" value="1"/>
</dbReference>
<sequence length="592" mass="64853">MSITLQPWKLQLLSIPKTYPQSIAGCTHAIVKNIFFPQSRETLFSFTQNALELNIVANVEVIANDFMSLHLEGMKVSEDVFCAFMVDDPDGIDNSGRRINELSALLSRNGISIFYLSTRITDLILVKEKRLKLVLPTIRSIFSLSVDSDCDLSSSTRGEEYSDQGSFPGSSFTSINSFLHTPSSPSSTRIQSIHYQYQPPQGGGSFNAAQFQYHQQQQQQQHNPLQQQSPSSAFYGSSFGNSFTKPSTGISIPFGRRSSSNYGHYASTSSMAIGAGRPGGRYRTRNQSDSDSSSIDGLGRYNSNTGTMSTSHSQSQLFQRSHHRRQSSIAESSFGDGIGRFFPKKHAQGSSVDSMDSMGHATAMIGEMPAPVNSDNSPHLTFNALNKKAVAGGPDSAGSSTSFHPLTPSGSSFPAFGSMSSFMGLMQETLEEQEERESDIKEKIRRSCPRSVIDDKLMLAGLAPEYQAEWAVTLIKVLFYPDQLPGFSSDSKSRFISFTTTDEGTSLIADQEVLGHFEDHMLNMSSSETMLRCIQVDLSTFGLDTYGLVYSMSNPLVDHGVNLLCLSTFRTANVLVQDSDLEKSLKILSLSG</sequence>
<dbReference type="Pfam" id="PF13840">
    <property type="entry name" value="ACT_7"/>
    <property type="match status" value="2"/>
</dbReference>
<dbReference type="EMBL" id="JAAAUQ010000852">
    <property type="protein sequence ID" value="KAF9147188.1"/>
    <property type="molecule type" value="Genomic_DNA"/>
</dbReference>
<evidence type="ECO:0000313" key="4">
    <source>
        <dbReference type="Proteomes" id="UP000748756"/>
    </source>
</evidence>
<dbReference type="SUPFAM" id="SSF55021">
    <property type="entry name" value="ACT-like"/>
    <property type="match status" value="2"/>
</dbReference>
<reference evidence="3" key="1">
    <citation type="journal article" date="2020" name="Fungal Divers.">
        <title>Resolving the Mortierellaceae phylogeny through synthesis of multi-gene phylogenetics and phylogenomics.</title>
        <authorList>
            <person name="Vandepol N."/>
            <person name="Liber J."/>
            <person name="Desiro A."/>
            <person name="Na H."/>
            <person name="Kennedy M."/>
            <person name="Barry K."/>
            <person name="Grigoriev I.V."/>
            <person name="Miller A.N."/>
            <person name="O'Donnell K."/>
            <person name="Stajich J.E."/>
            <person name="Bonito G."/>
        </authorList>
    </citation>
    <scope>NUCLEOTIDE SEQUENCE</scope>
    <source>
        <strain evidence="3">NRRL 6426</strain>
    </source>
</reference>
<accession>A0A9P5RWG4</accession>
<feature type="compositionally biased region" description="Low complexity" evidence="1">
    <location>
        <begin position="212"/>
        <end position="228"/>
    </location>
</feature>
<organism evidence="3 4">
    <name type="scientific">Linnemannia schmuckeri</name>
    <dbReference type="NCBI Taxonomy" id="64567"/>
    <lineage>
        <taxon>Eukaryota</taxon>
        <taxon>Fungi</taxon>
        <taxon>Fungi incertae sedis</taxon>
        <taxon>Mucoromycota</taxon>
        <taxon>Mortierellomycotina</taxon>
        <taxon>Mortierellomycetes</taxon>
        <taxon>Mortierellales</taxon>
        <taxon>Mortierellaceae</taxon>
        <taxon>Linnemannia</taxon>
    </lineage>
</organism>
<dbReference type="Gene3D" id="3.30.2130.10">
    <property type="entry name" value="VC0802-like"/>
    <property type="match status" value="2"/>
</dbReference>
<evidence type="ECO:0000256" key="1">
    <source>
        <dbReference type="SAM" id="MobiDB-lite"/>
    </source>
</evidence>
<dbReference type="AlphaFoldDB" id="A0A9P5RWG4"/>
<dbReference type="InterPro" id="IPR027795">
    <property type="entry name" value="CASTOR_ACT_dom"/>
</dbReference>
<dbReference type="PANTHER" id="PTHR31131:SF6">
    <property type="entry name" value="CASTOR ACT DOMAIN-CONTAINING PROTEIN"/>
    <property type="match status" value="1"/>
</dbReference>
<feature type="compositionally biased region" description="Polar residues" evidence="1">
    <location>
        <begin position="301"/>
        <end position="319"/>
    </location>
</feature>
<feature type="domain" description="CASTOR ACT" evidence="2">
    <location>
        <begin position="77"/>
        <end position="138"/>
    </location>
</feature>